<sequence length="207" mass="24551">MVDARDAVKAILVSEKWKSALEHKENKVNEAGYVDTPLRKIIREMPDLAIIVFDRSVEIKNRIMDITHDDFECTYHLDLIEDTFANWSETHEECRKSSDEDYKLNTEEKNRENTDENDIQVNEKKPGDSYNKYRSIIEENHILSIIVKYQRKELMRHNVVRALLHHKWLKVGLPIFLLNVVLYSLFLYSLTVYMVTSIPPYMLNYNE</sequence>
<feature type="region of interest" description="Disordered" evidence="6">
    <location>
        <begin position="98"/>
        <end position="125"/>
    </location>
</feature>
<evidence type="ECO:0000256" key="5">
    <source>
        <dbReference type="ARBA" id="ARBA00023303"/>
    </source>
</evidence>
<evidence type="ECO:0000256" key="7">
    <source>
        <dbReference type="SAM" id="Phobius"/>
    </source>
</evidence>
<keyword evidence="3" id="KW-0040">ANK repeat</keyword>
<evidence type="ECO:0000256" key="6">
    <source>
        <dbReference type="SAM" id="MobiDB-lite"/>
    </source>
</evidence>
<dbReference type="AlphaFoldDB" id="A0ABD2QP28"/>
<organism evidence="8 9">
    <name type="scientific">Cichlidogyrus casuarinus</name>
    <dbReference type="NCBI Taxonomy" id="1844966"/>
    <lineage>
        <taxon>Eukaryota</taxon>
        <taxon>Metazoa</taxon>
        <taxon>Spiralia</taxon>
        <taxon>Lophotrochozoa</taxon>
        <taxon>Platyhelminthes</taxon>
        <taxon>Monogenea</taxon>
        <taxon>Monopisthocotylea</taxon>
        <taxon>Dactylogyridea</taxon>
        <taxon>Ancyrocephalidae</taxon>
        <taxon>Cichlidogyrus</taxon>
    </lineage>
</organism>
<evidence type="ECO:0000256" key="1">
    <source>
        <dbReference type="ARBA" id="ARBA00022448"/>
    </source>
</evidence>
<protein>
    <submittedName>
        <fullName evidence="8">Uncharacterized protein</fullName>
    </submittedName>
</protein>
<keyword evidence="7" id="KW-0812">Transmembrane</keyword>
<keyword evidence="5" id="KW-0407">Ion channel</keyword>
<evidence type="ECO:0000256" key="2">
    <source>
        <dbReference type="ARBA" id="ARBA00022737"/>
    </source>
</evidence>
<proteinExistence type="predicted"/>
<evidence type="ECO:0000256" key="3">
    <source>
        <dbReference type="ARBA" id="ARBA00023043"/>
    </source>
</evidence>
<feature type="compositionally biased region" description="Basic and acidic residues" evidence="6">
    <location>
        <begin position="98"/>
        <end position="114"/>
    </location>
</feature>
<evidence type="ECO:0000256" key="4">
    <source>
        <dbReference type="ARBA" id="ARBA00023065"/>
    </source>
</evidence>
<dbReference type="InterPro" id="IPR052076">
    <property type="entry name" value="TRP_cation_channel"/>
</dbReference>
<evidence type="ECO:0000313" key="8">
    <source>
        <dbReference type="EMBL" id="KAL3321287.1"/>
    </source>
</evidence>
<keyword evidence="4" id="KW-0406">Ion transport</keyword>
<accession>A0ABD2QP28</accession>
<keyword evidence="1" id="KW-0813">Transport</keyword>
<comment type="caution">
    <text evidence="8">The sequence shown here is derived from an EMBL/GenBank/DDBJ whole genome shotgun (WGS) entry which is preliminary data.</text>
</comment>
<evidence type="ECO:0000313" key="9">
    <source>
        <dbReference type="Proteomes" id="UP001626550"/>
    </source>
</evidence>
<keyword evidence="7" id="KW-1133">Transmembrane helix</keyword>
<keyword evidence="9" id="KW-1185">Reference proteome</keyword>
<dbReference type="PANTHER" id="PTHR47143:SF3">
    <property type="entry name" value="PWWP DOMAIN-CONTAINING PROTEIN"/>
    <property type="match status" value="1"/>
</dbReference>
<dbReference type="PANTHER" id="PTHR47143">
    <property type="entry name" value="TRANSIENT RECEPTOR POTENTIAL CATION CHANNEL PROTEIN PAINLESS"/>
    <property type="match status" value="1"/>
</dbReference>
<name>A0ABD2QP28_9PLAT</name>
<feature type="transmembrane region" description="Helical" evidence="7">
    <location>
        <begin position="171"/>
        <end position="195"/>
    </location>
</feature>
<reference evidence="8 9" key="1">
    <citation type="submission" date="2024-11" db="EMBL/GenBank/DDBJ databases">
        <title>Adaptive evolution of stress response genes in parasites aligns with host niche diversity.</title>
        <authorList>
            <person name="Hahn C."/>
            <person name="Resl P."/>
        </authorList>
    </citation>
    <scope>NUCLEOTIDE SEQUENCE [LARGE SCALE GENOMIC DNA]</scope>
    <source>
        <strain evidence="8">EGGRZ-B1_66</strain>
        <tissue evidence="8">Body</tissue>
    </source>
</reference>
<keyword evidence="7" id="KW-0472">Membrane</keyword>
<gene>
    <name evidence="8" type="ORF">Ciccas_000043</name>
</gene>
<dbReference type="Proteomes" id="UP001626550">
    <property type="component" value="Unassembled WGS sequence"/>
</dbReference>
<keyword evidence="2" id="KW-0677">Repeat</keyword>
<dbReference type="EMBL" id="JBJKFK010000002">
    <property type="protein sequence ID" value="KAL3321287.1"/>
    <property type="molecule type" value="Genomic_DNA"/>
</dbReference>
<dbReference type="GO" id="GO:0034220">
    <property type="term" value="P:monoatomic ion transmembrane transport"/>
    <property type="evidence" value="ECO:0007669"/>
    <property type="project" value="UniProtKB-KW"/>
</dbReference>